<dbReference type="RefSeq" id="WP_380427605.1">
    <property type="nucleotide sequence ID" value="NZ_JBHRZV010000051.1"/>
</dbReference>
<keyword evidence="5" id="KW-1185">Reference proteome</keyword>
<dbReference type="InterPro" id="IPR051257">
    <property type="entry name" value="Diverse_CBS-Domain"/>
</dbReference>
<protein>
    <submittedName>
        <fullName evidence="4">Cyclic-di-AMP-binding protein CbpB</fullName>
    </submittedName>
</protein>
<accession>A0ABV8CXM2</accession>
<dbReference type="InterPro" id="IPR000644">
    <property type="entry name" value="CBS_dom"/>
</dbReference>
<evidence type="ECO:0000313" key="5">
    <source>
        <dbReference type="Proteomes" id="UP001595807"/>
    </source>
</evidence>
<feature type="domain" description="CBS" evidence="3">
    <location>
        <begin position="88"/>
        <end position="144"/>
    </location>
</feature>
<dbReference type="PANTHER" id="PTHR43080:SF2">
    <property type="entry name" value="CBS DOMAIN-CONTAINING PROTEIN"/>
    <property type="match status" value="1"/>
</dbReference>
<dbReference type="InterPro" id="IPR046342">
    <property type="entry name" value="CBS_dom_sf"/>
</dbReference>
<dbReference type="SUPFAM" id="SSF54631">
    <property type="entry name" value="CBS-domain pair"/>
    <property type="match status" value="1"/>
</dbReference>
<proteinExistence type="predicted"/>
<reference evidence="5" key="1">
    <citation type="journal article" date="2019" name="Int. J. Syst. Evol. Microbiol.">
        <title>The Global Catalogue of Microorganisms (GCM) 10K type strain sequencing project: providing services to taxonomists for standard genome sequencing and annotation.</title>
        <authorList>
            <consortium name="The Broad Institute Genomics Platform"/>
            <consortium name="The Broad Institute Genome Sequencing Center for Infectious Disease"/>
            <person name="Wu L."/>
            <person name="Ma J."/>
        </authorList>
    </citation>
    <scope>NUCLEOTIDE SEQUENCE [LARGE SCALE GENOMIC DNA]</scope>
    <source>
        <strain evidence="5">CCUG 67170</strain>
    </source>
</reference>
<organism evidence="4 5">
    <name type="scientific">Streptococcus caprae</name>
    <dbReference type="NCBI Taxonomy" id="1640501"/>
    <lineage>
        <taxon>Bacteria</taxon>
        <taxon>Bacillati</taxon>
        <taxon>Bacillota</taxon>
        <taxon>Bacilli</taxon>
        <taxon>Lactobacillales</taxon>
        <taxon>Streptococcaceae</taxon>
        <taxon>Streptococcus</taxon>
    </lineage>
</organism>
<gene>
    <name evidence="4" type="primary">cbpB</name>
    <name evidence="4" type="ORF">ACFORF_09315</name>
</gene>
<evidence type="ECO:0000259" key="3">
    <source>
        <dbReference type="PROSITE" id="PS51371"/>
    </source>
</evidence>
<dbReference type="Gene3D" id="3.10.580.10">
    <property type="entry name" value="CBS-domain"/>
    <property type="match status" value="1"/>
</dbReference>
<dbReference type="InterPro" id="IPR048125">
    <property type="entry name" value="CBS_CbpB"/>
</dbReference>
<dbReference type="Proteomes" id="UP001595807">
    <property type="component" value="Unassembled WGS sequence"/>
</dbReference>
<dbReference type="SMART" id="SM00116">
    <property type="entry name" value="CBS"/>
    <property type="match status" value="2"/>
</dbReference>
<name>A0ABV8CXM2_9STRE</name>
<evidence type="ECO:0000256" key="1">
    <source>
        <dbReference type="ARBA" id="ARBA00023122"/>
    </source>
</evidence>
<dbReference type="Pfam" id="PF00571">
    <property type="entry name" value="CBS"/>
    <property type="match status" value="2"/>
</dbReference>
<evidence type="ECO:0000256" key="2">
    <source>
        <dbReference type="PROSITE-ProRule" id="PRU00703"/>
    </source>
</evidence>
<dbReference type="PROSITE" id="PS51371">
    <property type="entry name" value="CBS"/>
    <property type="match status" value="2"/>
</dbReference>
<feature type="domain" description="CBS" evidence="3">
    <location>
        <begin position="18"/>
        <end position="77"/>
    </location>
</feature>
<sequence>MIAKEFEDFLIGHLGTYLIPAKDLAIFIDSHNVEHVTLLLANSGLSRVPVITKTGHYVGTIALGDIMKYRNQYGLSSEQVAKLDIELMVDTRIPTVSDMASLTEVMHKLVDTSFLPVLDKDGVMLGIITRKAILKAINSLLHDFTDHYEIQPK</sequence>
<comment type="caution">
    <text evidence="4">The sequence shown here is derived from an EMBL/GenBank/DDBJ whole genome shotgun (WGS) entry which is preliminary data.</text>
</comment>
<keyword evidence="1 2" id="KW-0129">CBS domain</keyword>
<dbReference type="NCBIfam" id="NF041630">
    <property type="entry name" value="CBS_CbpB"/>
    <property type="match status" value="1"/>
</dbReference>
<evidence type="ECO:0000313" key="4">
    <source>
        <dbReference type="EMBL" id="MFC3928755.1"/>
    </source>
</evidence>
<dbReference type="EMBL" id="JBHRZV010000051">
    <property type="protein sequence ID" value="MFC3928755.1"/>
    <property type="molecule type" value="Genomic_DNA"/>
</dbReference>
<dbReference type="PANTHER" id="PTHR43080">
    <property type="entry name" value="CBS DOMAIN-CONTAINING PROTEIN CBSX3, MITOCHONDRIAL"/>
    <property type="match status" value="1"/>
</dbReference>